<evidence type="ECO:0000313" key="8">
    <source>
        <dbReference type="EMBL" id="RLQ96782.1"/>
    </source>
</evidence>
<evidence type="ECO:0000256" key="7">
    <source>
        <dbReference type="ARBA" id="ARBA00093797"/>
    </source>
</evidence>
<accession>A0A3L7K7S7</accession>
<protein>
    <recommendedName>
        <fullName evidence="7">Flagellar protein FliT</fullName>
    </recommendedName>
</protein>
<comment type="subcellular location">
    <subcellularLocation>
        <location evidence="1">Cytoplasm</location>
        <location evidence="1">Cytosol</location>
    </subcellularLocation>
</comment>
<comment type="function">
    <text evidence="5">May act as an export chaperone for the filament capping protein FliD.</text>
</comment>
<dbReference type="AlphaFoldDB" id="A0A3L7K7S7"/>
<evidence type="ECO:0000256" key="3">
    <source>
        <dbReference type="ARBA" id="ARBA00022795"/>
    </source>
</evidence>
<keyword evidence="8" id="KW-0282">Flagellum</keyword>
<keyword evidence="8" id="KW-0966">Cell projection</keyword>
<keyword evidence="2" id="KW-0963">Cytoplasm</keyword>
<evidence type="ECO:0000256" key="2">
    <source>
        <dbReference type="ARBA" id="ARBA00022490"/>
    </source>
</evidence>
<evidence type="ECO:0000256" key="5">
    <source>
        <dbReference type="ARBA" id="ARBA00093765"/>
    </source>
</evidence>
<comment type="similarity">
    <text evidence="6">Belongs to the bacillales FliT family.</text>
</comment>
<dbReference type="InterPro" id="IPR008622">
    <property type="entry name" value="FliT"/>
</dbReference>
<keyword evidence="8" id="KW-0969">Cilium</keyword>
<evidence type="ECO:0000313" key="9">
    <source>
        <dbReference type="Proteomes" id="UP000276770"/>
    </source>
</evidence>
<reference evidence="8 9" key="1">
    <citation type="submission" date="2018-10" db="EMBL/GenBank/DDBJ databases">
        <title>Falsibacillus sp. genome draft.</title>
        <authorList>
            <person name="Shi S."/>
        </authorList>
    </citation>
    <scope>NUCLEOTIDE SEQUENCE [LARGE SCALE GENOMIC DNA]</scope>
    <source>
        <strain evidence="8 9">GY 10110</strain>
    </source>
</reference>
<sequence>MSAVLECFAATKRLYELTVDVPVDKRDEAIQEIESLINQRDQLLPSIQPPFSPDEEKMGKQMVRWNEEIGKNLELIKRLIKRDINGLSKKKTSVRRYMNPYENLQFDGMFYDKRK</sequence>
<gene>
    <name evidence="8" type="ORF">D9X91_06695</name>
</gene>
<keyword evidence="4" id="KW-0143">Chaperone</keyword>
<organism evidence="8 9">
    <name type="scientific">Falsibacillus albus</name>
    <dbReference type="NCBI Taxonomy" id="2478915"/>
    <lineage>
        <taxon>Bacteria</taxon>
        <taxon>Bacillati</taxon>
        <taxon>Bacillota</taxon>
        <taxon>Bacilli</taxon>
        <taxon>Bacillales</taxon>
        <taxon>Bacillaceae</taxon>
        <taxon>Falsibacillus</taxon>
    </lineage>
</organism>
<comment type="caution">
    <text evidence="8">The sequence shown here is derived from an EMBL/GenBank/DDBJ whole genome shotgun (WGS) entry which is preliminary data.</text>
</comment>
<dbReference type="RefSeq" id="WP_121679803.1">
    <property type="nucleotide sequence ID" value="NZ_RCVZ01000003.1"/>
</dbReference>
<dbReference type="Pfam" id="PF05400">
    <property type="entry name" value="FliT"/>
    <property type="match status" value="1"/>
</dbReference>
<evidence type="ECO:0000256" key="6">
    <source>
        <dbReference type="ARBA" id="ARBA00093785"/>
    </source>
</evidence>
<dbReference type="OrthoDB" id="2353131at2"/>
<keyword evidence="3" id="KW-1005">Bacterial flagellum biogenesis</keyword>
<evidence type="ECO:0000256" key="1">
    <source>
        <dbReference type="ARBA" id="ARBA00004514"/>
    </source>
</evidence>
<dbReference type="EMBL" id="RCVZ01000003">
    <property type="protein sequence ID" value="RLQ96782.1"/>
    <property type="molecule type" value="Genomic_DNA"/>
</dbReference>
<evidence type="ECO:0000256" key="4">
    <source>
        <dbReference type="ARBA" id="ARBA00023186"/>
    </source>
</evidence>
<keyword evidence="9" id="KW-1185">Reference proteome</keyword>
<dbReference type="Proteomes" id="UP000276770">
    <property type="component" value="Unassembled WGS sequence"/>
</dbReference>
<name>A0A3L7K7S7_9BACI</name>
<proteinExistence type="inferred from homology"/>